<sequence length="90" mass="9852">MTLDKCPACRKIVDVIKSALTSDDVVKIEKEGFEYVCGFVPVGKKLCKTALHKVVDIVVKKLKAVSPDSFCKIPQFSLCVRLEAALSLPV</sequence>
<evidence type="ECO:0000313" key="3">
    <source>
        <dbReference type="EMBL" id="TPP67629.1"/>
    </source>
</evidence>
<comment type="caution">
    <text evidence="3">The sequence shown here is derived from an EMBL/GenBank/DDBJ whole genome shotgun (WGS) entry which is preliminary data.</text>
</comment>
<dbReference type="InterPro" id="IPR011001">
    <property type="entry name" value="Saposin-like"/>
</dbReference>
<dbReference type="PROSITE" id="PS50015">
    <property type="entry name" value="SAP_B"/>
    <property type="match status" value="1"/>
</dbReference>
<gene>
    <name evidence="3" type="ORF">FGIG_09087</name>
</gene>
<dbReference type="EMBL" id="SUNJ01000474">
    <property type="protein sequence ID" value="TPP67629.1"/>
    <property type="molecule type" value="Genomic_DNA"/>
</dbReference>
<feature type="domain" description="Saposin B-type" evidence="2">
    <location>
        <begin position="2"/>
        <end position="83"/>
    </location>
</feature>
<dbReference type="Gene3D" id="1.10.225.10">
    <property type="entry name" value="Saposin-like"/>
    <property type="match status" value="1"/>
</dbReference>
<dbReference type="AlphaFoldDB" id="A0A504Z3W2"/>
<dbReference type="SMART" id="SM00741">
    <property type="entry name" value="SapB"/>
    <property type="match status" value="1"/>
</dbReference>
<evidence type="ECO:0000256" key="1">
    <source>
        <dbReference type="ARBA" id="ARBA00023157"/>
    </source>
</evidence>
<name>A0A504Z3W2_FASGI</name>
<dbReference type="InterPro" id="IPR008139">
    <property type="entry name" value="SaposinB_dom"/>
</dbReference>
<dbReference type="SUPFAM" id="SSF47862">
    <property type="entry name" value="Saposin"/>
    <property type="match status" value="1"/>
</dbReference>
<organism evidence="3 4">
    <name type="scientific">Fasciola gigantica</name>
    <name type="common">Giant liver fluke</name>
    <dbReference type="NCBI Taxonomy" id="46835"/>
    <lineage>
        <taxon>Eukaryota</taxon>
        <taxon>Metazoa</taxon>
        <taxon>Spiralia</taxon>
        <taxon>Lophotrochozoa</taxon>
        <taxon>Platyhelminthes</taxon>
        <taxon>Trematoda</taxon>
        <taxon>Digenea</taxon>
        <taxon>Plagiorchiida</taxon>
        <taxon>Echinostomata</taxon>
        <taxon>Echinostomatoidea</taxon>
        <taxon>Fasciolidae</taxon>
        <taxon>Fasciola</taxon>
    </lineage>
</organism>
<keyword evidence="4" id="KW-1185">Reference proteome</keyword>
<evidence type="ECO:0000313" key="4">
    <source>
        <dbReference type="Proteomes" id="UP000316759"/>
    </source>
</evidence>
<proteinExistence type="predicted"/>
<accession>A0A504Z3W2</accession>
<protein>
    <recommendedName>
        <fullName evidence="2">Saposin B-type domain-containing protein</fullName>
    </recommendedName>
</protein>
<reference evidence="3 4" key="1">
    <citation type="submission" date="2019-04" db="EMBL/GenBank/DDBJ databases">
        <title>Annotation for the trematode Fasciola gigantica.</title>
        <authorList>
            <person name="Choi Y.-J."/>
        </authorList>
    </citation>
    <scope>NUCLEOTIDE SEQUENCE [LARGE SCALE GENOMIC DNA]</scope>
    <source>
        <strain evidence="3">Uganda_cow_1</strain>
    </source>
</reference>
<dbReference type="Proteomes" id="UP000316759">
    <property type="component" value="Unassembled WGS sequence"/>
</dbReference>
<evidence type="ECO:0000259" key="2">
    <source>
        <dbReference type="PROSITE" id="PS50015"/>
    </source>
</evidence>
<keyword evidence="1" id="KW-1015">Disulfide bond</keyword>